<dbReference type="AlphaFoldDB" id="A0AAN8JTP3"/>
<gene>
    <name evidence="7" type="ORF">SNE40_010564</name>
</gene>
<keyword evidence="3 6" id="KW-0812">Transmembrane</keyword>
<evidence type="ECO:0000313" key="8">
    <source>
        <dbReference type="Proteomes" id="UP001347796"/>
    </source>
</evidence>
<comment type="subcellular location">
    <subcellularLocation>
        <location evidence="1">Membrane</location>
        <topology evidence="1">Multi-pass membrane protein</topology>
    </subcellularLocation>
</comment>
<evidence type="ECO:0000256" key="6">
    <source>
        <dbReference type="SAM" id="Phobius"/>
    </source>
</evidence>
<dbReference type="Proteomes" id="UP001347796">
    <property type="component" value="Unassembled WGS sequence"/>
</dbReference>
<comment type="similarity">
    <text evidence="2">Belongs to the TMEM229 family.</text>
</comment>
<organism evidence="7 8">
    <name type="scientific">Patella caerulea</name>
    <name type="common">Rayed Mediterranean limpet</name>
    <dbReference type="NCBI Taxonomy" id="87958"/>
    <lineage>
        <taxon>Eukaryota</taxon>
        <taxon>Metazoa</taxon>
        <taxon>Spiralia</taxon>
        <taxon>Lophotrochozoa</taxon>
        <taxon>Mollusca</taxon>
        <taxon>Gastropoda</taxon>
        <taxon>Patellogastropoda</taxon>
        <taxon>Patelloidea</taxon>
        <taxon>Patellidae</taxon>
        <taxon>Patella</taxon>
    </lineage>
</organism>
<dbReference type="EMBL" id="JAZGQO010000007">
    <property type="protein sequence ID" value="KAK6183007.1"/>
    <property type="molecule type" value="Genomic_DNA"/>
</dbReference>
<sequence>MDTISPLTSLGRFYIYAIHGYATEVMFTAIWEFVVNLNWKFPGNTSVWSFPMYGLSLLMVEYLYLRLRHNTPVYVRALIYTIWTYLWEFSTGYVLKYFDACPWDYTPFEGDFMGLVTLEYFPFWYFGSIFLEQVIIRYTRRLYFGPSSDIFESDKNGKLKQK</sequence>
<dbReference type="Pfam" id="PF06541">
    <property type="entry name" value="ABC_trans_CmpB"/>
    <property type="match status" value="1"/>
</dbReference>
<feature type="transmembrane region" description="Helical" evidence="6">
    <location>
        <begin position="77"/>
        <end position="95"/>
    </location>
</feature>
<evidence type="ECO:0000256" key="5">
    <source>
        <dbReference type="ARBA" id="ARBA00023136"/>
    </source>
</evidence>
<evidence type="ECO:0000313" key="7">
    <source>
        <dbReference type="EMBL" id="KAK6183007.1"/>
    </source>
</evidence>
<evidence type="ECO:0000256" key="1">
    <source>
        <dbReference type="ARBA" id="ARBA00004141"/>
    </source>
</evidence>
<evidence type="ECO:0000256" key="3">
    <source>
        <dbReference type="ARBA" id="ARBA00022692"/>
    </source>
</evidence>
<reference evidence="7 8" key="1">
    <citation type="submission" date="2024-01" db="EMBL/GenBank/DDBJ databases">
        <title>The genome of the rayed Mediterranean limpet Patella caerulea (Linnaeus, 1758).</title>
        <authorList>
            <person name="Anh-Thu Weber A."/>
            <person name="Halstead-Nussloch G."/>
        </authorList>
    </citation>
    <scope>NUCLEOTIDE SEQUENCE [LARGE SCALE GENOMIC DNA]</scope>
    <source>
        <strain evidence="7">AATW-2023a</strain>
        <tissue evidence="7">Whole specimen</tissue>
    </source>
</reference>
<keyword evidence="4 6" id="KW-1133">Transmembrane helix</keyword>
<protein>
    <recommendedName>
        <fullName evidence="9">Transmembrane protein 229B</fullName>
    </recommendedName>
</protein>
<keyword evidence="8" id="KW-1185">Reference proteome</keyword>
<comment type="caution">
    <text evidence="7">The sequence shown here is derived from an EMBL/GenBank/DDBJ whole genome shotgun (WGS) entry which is preliminary data.</text>
</comment>
<dbReference type="InterPro" id="IPR010540">
    <property type="entry name" value="CmpB_TMEM229"/>
</dbReference>
<dbReference type="PANTHER" id="PTHR31746:SF3">
    <property type="entry name" value="TRANSMEMBRANE PROTEIN 229B"/>
    <property type="match status" value="1"/>
</dbReference>
<evidence type="ECO:0008006" key="9">
    <source>
        <dbReference type="Google" id="ProtNLM"/>
    </source>
</evidence>
<name>A0AAN8JTP3_PATCE</name>
<proteinExistence type="inferred from homology"/>
<dbReference type="PANTHER" id="PTHR31746">
    <property type="entry name" value="TRANSMEMBRANE PROTEIN 229 FAMILY MEMBER"/>
    <property type="match status" value="1"/>
</dbReference>
<feature type="transmembrane region" description="Helical" evidence="6">
    <location>
        <begin position="46"/>
        <end position="65"/>
    </location>
</feature>
<evidence type="ECO:0000256" key="2">
    <source>
        <dbReference type="ARBA" id="ARBA00006371"/>
    </source>
</evidence>
<keyword evidence="5 6" id="KW-0472">Membrane</keyword>
<accession>A0AAN8JTP3</accession>
<evidence type="ECO:0000256" key="4">
    <source>
        <dbReference type="ARBA" id="ARBA00022989"/>
    </source>
</evidence>
<dbReference type="GO" id="GO:0016020">
    <property type="term" value="C:membrane"/>
    <property type="evidence" value="ECO:0007669"/>
    <property type="project" value="UniProtKB-SubCell"/>
</dbReference>
<feature type="transmembrane region" description="Helical" evidence="6">
    <location>
        <begin position="115"/>
        <end position="136"/>
    </location>
</feature>
<feature type="transmembrane region" description="Helical" evidence="6">
    <location>
        <begin position="13"/>
        <end position="34"/>
    </location>
</feature>